<gene>
    <name evidence="2" type="ORF">LA5096_02566</name>
</gene>
<proteinExistence type="predicted"/>
<dbReference type="CDD" id="cd07262">
    <property type="entry name" value="VOC_like"/>
    <property type="match status" value="1"/>
</dbReference>
<sequence>MDLVQIECGRVVHLLPAGNRSGVSEVIAHTHLHVSDYARSKAFYETVLATLGYTVSMEVGEAAGFFDGRNTDLWVVKDPVVPTHIAFEAASREAVEAFYSTALDAGAADNGQPGYRPEYRPGYYAAFVLDFDGHNIEAVWYDHGKEG</sequence>
<dbReference type="EMBL" id="CXWC01000010">
    <property type="protein sequence ID" value="CTQ70554.1"/>
    <property type="molecule type" value="Genomic_DNA"/>
</dbReference>
<dbReference type="GeneID" id="97669942"/>
<evidence type="ECO:0000313" key="3">
    <source>
        <dbReference type="Proteomes" id="UP000049983"/>
    </source>
</evidence>
<dbReference type="AlphaFoldDB" id="A0A0M7AAA6"/>
<protein>
    <submittedName>
        <fullName evidence="2">Putative lactoylglutathione lyase</fullName>
    </submittedName>
</protein>
<organism evidence="2 3">
    <name type="scientific">Roseibium album</name>
    <dbReference type="NCBI Taxonomy" id="311410"/>
    <lineage>
        <taxon>Bacteria</taxon>
        <taxon>Pseudomonadati</taxon>
        <taxon>Pseudomonadota</taxon>
        <taxon>Alphaproteobacteria</taxon>
        <taxon>Hyphomicrobiales</taxon>
        <taxon>Stappiaceae</taxon>
        <taxon>Roseibium</taxon>
    </lineage>
</organism>
<evidence type="ECO:0000259" key="1">
    <source>
        <dbReference type="PROSITE" id="PS51819"/>
    </source>
</evidence>
<accession>A0A0M7AAA6</accession>
<name>A0A0M7AAA6_9HYPH</name>
<dbReference type="InterPro" id="IPR029068">
    <property type="entry name" value="Glyas_Bleomycin-R_OHBP_Dase"/>
</dbReference>
<keyword evidence="2" id="KW-0456">Lyase</keyword>
<dbReference type="GO" id="GO:0016829">
    <property type="term" value="F:lyase activity"/>
    <property type="evidence" value="ECO:0007669"/>
    <property type="project" value="UniProtKB-KW"/>
</dbReference>
<dbReference type="SUPFAM" id="SSF54593">
    <property type="entry name" value="Glyoxalase/Bleomycin resistance protein/Dihydroxybiphenyl dioxygenase"/>
    <property type="match status" value="1"/>
</dbReference>
<dbReference type="InterPro" id="IPR037523">
    <property type="entry name" value="VOC_core"/>
</dbReference>
<dbReference type="InterPro" id="IPR004360">
    <property type="entry name" value="Glyas_Fos-R_dOase_dom"/>
</dbReference>
<dbReference type="PROSITE" id="PS51819">
    <property type="entry name" value="VOC"/>
    <property type="match status" value="1"/>
</dbReference>
<dbReference type="RefSeq" id="WP_235808811.1">
    <property type="nucleotide sequence ID" value="NZ_CXWA01000001.1"/>
</dbReference>
<feature type="domain" description="VOC" evidence="1">
    <location>
        <begin position="26"/>
        <end position="141"/>
    </location>
</feature>
<reference evidence="3" key="1">
    <citation type="submission" date="2015-07" db="EMBL/GenBank/DDBJ databases">
        <authorList>
            <person name="Rodrigo-Torres Lidia"/>
            <person name="Arahal R.David."/>
        </authorList>
    </citation>
    <scope>NUCLEOTIDE SEQUENCE [LARGE SCALE GENOMIC DNA]</scope>
    <source>
        <strain evidence="3">CECT 5096</strain>
    </source>
</reference>
<evidence type="ECO:0000313" key="2">
    <source>
        <dbReference type="EMBL" id="CTQ70554.1"/>
    </source>
</evidence>
<dbReference type="Gene3D" id="3.10.180.10">
    <property type="entry name" value="2,3-Dihydroxybiphenyl 1,2-Dioxygenase, domain 1"/>
    <property type="match status" value="1"/>
</dbReference>
<dbReference type="Pfam" id="PF00903">
    <property type="entry name" value="Glyoxalase"/>
    <property type="match status" value="1"/>
</dbReference>
<dbReference type="PANTHER" id="PTHR35006:SF2">
    <property type="entry name" value="GLYOXALASE FAMILY PROTEIN (AFU_ORTHOLOGUE AFUA_5G14830)"/>
    <property type="match status" value="1"/>
</dbReference>
<dbReference type="STRING" id="311410.LA5095_01311"/>
<keyword evidence="3" id="KW-1185">Reference proteome</keyword>
<dbReference type="Proteomes" id="UP000049983">
    <property type="component" value="Unassembled WGS sequence"/>
</dbReference>
<dbReference type="PANTHER" id="PTHR35006">
    <property type="entry name" value="GLYOXALASE FAMILY PROTEIN (AFU_ORTHOLOGUE AFUA_5G14830)"/>
    <property type="match status" value="1"/>
</dbReference>